<sequence>MKLYTSINDGVQNAFKDFQATSKEEVAALLYKYVVEKRYDVRTPAATNSSSWHEIWLTKGTVGVSLVIDFEEPEEDD</sequence>
<dbReference type="EMBL" id="KX774321">
    <property type="protein sequence ID" value="AOZ63802.1"/>
    <property type="molecule type" value="Genomic_DNA"/>
</dbReference>
<keyword evidence="2" id="KW-1185">Reference proteome</keyword>
<protein>
    <submittedName>
        <fullName evidence="1">Uncharacterized protein</fullName>
    </submittedName>
</protein>
<name>A0A1I9SAJ6_9CAUD</name>
<evidence type="ECO:0000313" key="1">
    <source>
        <dbReference type="EMBL" id="AOZ63802.1"/>
    </source>
</evidence>
<accession>A0A1I9SAJ6</accession>
<organism evidence="1 2">
    <name type="scientific">Rhodococcus phage Weasels2</name>
    <dbReference type="NCBI Taxonomy" id="1897437"/>
    <lineage>
        <taxon>Viruses</taxon>
        <taxon>Duplodnaviria</taxon>
        <taxon>Heunggongvirae</taxon>
        <taxon>Uroviricota</taxon>
        <taxon>Caudoviricetes</taxon>
        <taxon>Weaselvirus</taxon>
        <taxon>Weaselvirus weasel</taxon>
    </lineage>
</organism>
<gene>
    <name evidence="1" type="ORF">SEA_WEASELS2_224</name>
</gene>
<dbReference type="Proteomes" id="UP000224902">
    <property type="component" value="Segment"/>
</dbReference>
<proteinExistence type="predicted"/>
<reference evidence="2" key="1">
    <citation type="submission" date="2016-08" db="EMBL/GenBank/DDBJ databases">
        <authorList>
            <person name="Seilhamer J.J."/>
        </authorList>
    </citation>
    <scope>NUCLEOTIDE SEQUENCE [LARGE SCALE GENOMIC DNA]</scope>
</reference>
<evidence type="ECO:0000313" key="2">
    <source>
        <dbReference type="Proteomes" id="UP000224902"/>
    </source>
</evidence>